<accession>G8Y5Y3</accession>
<evidence type="ECO:0000313" key="4">
    <source>
        <dbReference type="EMBL" id="CCE85044.1"/>
    </source>
</evidence>
<evidence type="ECO:0000313" key="3">
    <source>
        <dbReference type="EMBL" id="CCE84013.1"/>
    </source>
</evidence>
<dbReference type="InterPro" id="IPR021102">
    <property type="entry name" value="PNGase_A"/>
</dbReference>
<dbReference type="InterPro" id="IPR056948">
    <property type="entry name" value="PNGaseA_N"/>
</dbReference>
<evidence type="ECO:0000256" key="1">
    <source>
        <dbReference type="SAM" id="Phobius"/>
    </source>
</evidence>
<dbReference type="EMBL" id="FO082049">
    <property type="protein sequence ID" value="CCE84013.1"/>
    <property type="molecule type" value="Genomic_DNA"/>
</dbReference>
<keyword evidence="5" id="KW-1185">Reference proteome</keyword>
<gene>
    <name evidence="4" type="primary">Piso0_004613</name>
    <name evidence="3" type="ORF">GNLVRS01_PISO0K20734g</name>
    <name evidence="4" type="ORF">GNLVRS01_PISO0L20735g</name>
</gene>
<dbReference type="Proteomes" id="UP000005222">
    <property type="component" value="Chromosome L"/>
</dbReference>
<name>G8Y5Y3_PICSO</name>
<reference evidence="5" key="2">
    <citation type="journal article" date="2012" name="G3 (Bethesda)">
        <title>Pichia sorbitophila, an interspecies yeast hybrid reveals early steps of genome resolution following polyploidization.</title>
        <authorList>
            <person name="Leh Louis V."/>
            <person name="Despons L."/>
            <person name="Friedrich A."/>
            <person name="Martin T."/>
            <person name="Durrens P."/>
            <person name="Casaregola S."/>
            <person name="Neuveglise C."/>
            <person name="Fairhead C."/>
            <person name="Marck C."/>
            <person name="Cruz J.A."/>
            <person name="Straub M.L."/>
            <person name="Kugler V."/>
            <person name="Sacerdot C."/>
            <person name="Uzunov Z."/>
            <person name="Thierry A."/>
            <person name="Weiss S."/>
            <person name="Bleykasten C."/>
            <person name="De Montigny J."/>
            <person name="Jacques N."/>
            <person name="Jung P."/>
            <person name="Lemaire M."/>
            <person name="Mallet S."/>
            <person name="Morel G."/>
            <person name="Richard G.F."/>
            <person name="Sarkar A."/>
            <person name="Savel G."/>
            <person name="Schacherer J."/>
            <person name="Seret M.L."/>
            <person name="Talla E."/>
            <person name="Samson G."/>
            <person name="Jubin C."/>
            <person name="Poulain J."/>
            <person name="Vacherie B."/>
            <person name="Barbe V."/>
            <person name="Pelletier E."/>
            <person name="Sherman D.J."/>
            <person name="Westhof E."/>
            <person name="Weissenbach J."/>
            <person name="Baret P.V."/>
            <person name="Wincker P."/>
            <person name="Gaillardin C."/>
            <person name="Dujon B."/>
            <person name="Souciet J.L."/>
        </authorList>
    </citation>
    <scope>NUCLEOTIDE SEQUENCE [LARGE SCALE GENOMIC DNA]</scope>
    <source>
        <strain evidence="5">ATCC MYA-4447 / BCRC 22081 / CBS 7064 / NBRC 10061 / NRRL Y-12695</strain>
    </source>
</reference>
<dbReference type="Pfam" id="PF12222">
    <property type="entry name" value="PNGaseA"/>
    <property type="match status" value="1"/>
</dbReference>
<keyword evidence="1" id="KW-0812">Transmembrane</keyword>
<dbReference type="Proteomes" id="UP000005222">
    <property type="component" value="Chromosome K"/>
</dbReference>
<protein>
    <submittedName>
        <fullName evidence="4">Piso0_004613 protein</fullName>
    </submittedName>
</protein>
<dbReference type="AlphaFoldDB" id="G8Y5Y3"/>
<dbReference type="HOGENOM" id="CLU_008372_1_0_1"/>
<keyword evidence="1" id="KW-0472">Membrane</keyword>
<proteinExistence type="predicted"/>
<dbReference type="EMBL" id="FO082048">
    <property type="protein sequence ID" value="CCE85044.1"/>
    <property type="molecule type" value="Genomic_DNA"/>
</dbReference>
<keyword evidence="1" id="KW-1133">Transmembrane helix</keyword>
<feature type="domain" description="Peptide N-acetyl-beta-D-glucosaminyl asparaginase amidase A N-terminal" evidence="2">
    <location>
        <begin position="140"/>
        <end position="478"/>
    </location>
</feature>
<dbReference type="STRING" id="559304.G8Y5Y3"/>
<feature type="transmembrane region" description="Helical" evidence="1">
    <location>
        <begin position="59"/>
        <end position="76"/>
    </location>
</feature>
<dbReference type="PANTHER" id="PTHR31104">
    <property type="entry name" value="PEPTIDE-N4-(N-ACETYL-BETA-GLUCOSAMINYL)ASPARAGINE AMIDASE A PROTEIN"/>
    <property type="match status" value="1"/>
</dbReference>
<dbReference type="OrthoDB" id="1612078at2759"/>
<evidence type="ECO:0000259" key="2">
    <source>
        <dbReference type="Pfam" id="PF12222"/>
    </source>
</evidence>
<evidence type="ECO:0000313" key="5">
    <source>
        <dbReference type="Proteomes" id="UP000005222"/>
    </source>
</evidence>
<sequence length="792" mass="86820">MISFIASNNYDDLEKSGSEFVEEKVPDVYFANGERQDLSEKKARHEQDMRAKRRRWTRFVFFVIVLMSLSATMFIMSDKKAPVAKSAIKPLVVKHSEAHKENGIDRPPCHHREPLLVSRQGKDPQGNQILQVSDTNMPPTWYGAPVYSTLLHNHTFGNSWNSPSVATIKPPQGVSFNRVVLTLNTTVSGVQFDRLGHIFLGGVEIWRSSTIEPGGNTVYSTFRKDMTPYVKLFQEENKLVYLLNNVVSSTYTGAFNISLYADYYYVQEDTAQLGFNGSNTADYFDNTKQASRLIPLTAKSDSNQPALVSLSAQDSIEVNLPSVPKNTTRLTLSITTSGNGDEEFWYTNVLDKFRTVFNQSFFGHGPLRVVDVYYNGTKVGAQAPQPVIFTGGISPALWSPVVSISAFNLPTVDIDLTALLPNLWNLNAGENQKIKIVVSNGLDDATGGKSGIGSNWLTSAHLQTFENSQVVDSAGSIDSFMNSSSGYGLGVTAPYDTLLQVVRYASHVQIKSSLEFKLKNGNDLKTSFTSISDTFAANVQRYANKSATQDTYSFGQAVSSSTFVDQKQGSSSGGNSSSVLYHSNRTGSYPLGVLLGETTLPDGSKMNVGIAYGKLVDLNSTPFNLSLGISQIGRTQDYGQTNTTYNLTLSGEHGKAVFNRKVKAAHGNILSDESDSKTDSGVKGLLSSYDDKIKYDIAAPSKGTTFGKVQQTHEQLLGTAWYLQDNLTNDLINTAMKELESYYQNNQNQISSNGASDGNSQDPSVVVSISENSPKFKNNLYAMRAQRNAESH</sequence>
<dbReference type="eggNOG" id="ENOG502QSXK">
    <property type="taxonomic scope" value="Eukaryota"/>
</dbReference>
<organism evidence="4 5">
    <name type="scientific">Pichia sorbitophila (strain ATCC MYA-4447 / BCRC 22081 / CBS 7064 / NBRC 10061 / NRRL Y-12695)</name>
    <name type="common">Hybrid yeast</name>
    <dbReference type="NCBI Taxonomy" id="559304"/>
    <lineage>
        <taxon>Eukaryota</taxon>
        <taxon>Fungi</taxon>
        <taxon>Dikarya</taxon>
        <taxon>Ascomycota</taxon>
        <taxon>Saccharomycotina</taxon>
        <taxon>Pichiomycetes</taxon>
        <taxon>Debaryomycetaceae</taxon>
        <taxon>Millerozyma</taxon>
    </lineage>
</organism>
<reference evidence="4" key="1">
    <citation type="submission" date="2011-10" db="EMBL/GenBank/DDBJ databases">
        <authorList>
            <person name="Genoscope - CEA"/>
        </authorList>
    </citation>
    <scope>NUCLEOTIDE SEQUENCE</scope>
</reference>
<dbReference type="InParanoid" id="G8Y5Y3"/>